<evidence type="ECO:0000313" key="4">
    <source>
        <dbReference type="Proteomes" id="UP000199021"/>
    </source>
</evidence>
<protein>
    <submittedName>
        <fullName evidence="3">Uncharacterized protein</fullName>
    </submittedName>
</protein>
<keyword evidence="2" id="KW-0732">Signal</keyword>
<gene>
    <name evidence="3" type="ORF">SAMN05444359_1261</name>
</gene>
<sequence length="310" mass="34571">MKKYTFLLLSCLLVVSMTTLSAQQWDGPDNTVNSIYRTGRVGIGVTSPLQSLHLSGNLRLEGTTILFGNNLRLTKNGTTGLGLRSDHPSNSQLVLRDSLNQALGRLIGYRTTIGDIMALRDSENKNFVMNYNTANYKFTSLLVNNKSILSARLYDEGTPEETRRVGVGTSSPRRNLDVRGSAIVDHLYVGTNSAGGFDTDEYKMFVDGKAAFEEVRVQLSQNWGDYVFAPEYELRSLADLRAYIEAYGHLPNIPSAAEMEDGMEVSDIVHRQMVTIEELTLYTLQQQKEIDELKAQVQELMKVVKATAEK</sequence>
<dbReference type="RefSeq" id="WP_139211958.1">
    <property type="nucleotide sequence ID" value="NZ_FOFB01000026.1"/>
</dbReference>
<reference evidence="4" key="1">
    <citation type="submission" date="2016-10" db="EMBL/GenBank/DDBJ databases">
        <authorList>
            <person name="Varghese N."/>
            <person name="Submissions S."/>
        </authorList>
    </citation>
    <scope>NUCLEOTIDE SEQUENCE [LARGE SCALE GENOMIC DNA]</scope>
    <source>
        <strain evidence="4">DSM 24740</strain>
    </source>
</reference>
<dbReference type="InParanoid" id="A0A1H9LWD1"/>
<keyword evidence="1" id="KW-0175">Coiled coil</keyword>
<feature type="signal peptide" evidence="2">
    <location>
        <begin position="1"/>
        <end position="22"/>
    </location>
</feature>
<name>A0A1H9LWD1_9BACT</name>
<proteinExistence type="predicted"/>
<dbReference type="AlphaFoldDB" id="A0A1H9LWD1"/>
<evidence type="ECO:0000256" key="1">
    <source>
        <dbReference type="SAM" id="Coils"/>
    </source>
</evidence>
<feature type="coiled-coil region" evidence="1">
    <location>
        <begin position="276"/>
        <end position="310"/>
    </location>
</feature>
<evidence type="ECO:0000256" key="2">
    <source>
        <dbReference type="SAM" id="SignalP"/>
    </source>
</evidence>
<keyword evidence="4" id="KW-1185">Reference proteome</keyword>
<organism evidence="3 4">
    <name type="scientific">Neolewinella agarilytica</name>
    <dbReference type="NCBI Taxonomy" id="478744"/>
    <lineage>
        <taxon>Bacteria</taxon>
        <taxon>Pseudomonadati</taxon>
        <taxon>Bacteroidota</taxon>
        <taxon>Saprospiria</taxon>
        <taxon>Saprospirales</taxon>
        <taxon>Lewinellaceae</taxon>
        <taxon>Neolewinella</taxon>
    </lineage>
</organism>
<dbReference type="OrthoDB" id="9808753at2"/>
<feature type="chain" id="PRO_5011692205" evidence="2">
    <location>
        <begin position="23"/>
        <end position="310"/>
    </location>
</feature>
<dbReference type="EMBL" id="FOFB01000026">
    <property type="protein sequence ID" value="SER15569.1"/>
    <property type="molecule type" value="Genomic_DNA"/>
</dbReference>
<dbReference type="Proteomes" id="UP000199021">
    <property type="component" value="Unassembled WGS sequence"/>
</dbReference>
<dbReference type="STRING" id="478744.SAMN05444359_1261"/>
<accession>A0A1H9LWD1</accession>
<evidence type="ECO:0000313" key="3">
    <source>
        <dbReference type="EMBL" id="SER15569.1"/>
    </source>
</evidence>